<gene>
    <name evidence="11" type="ORF">IC621_01695</name>
</gene>
<evidence type="ECO:0000313" key="12">
    <source>
        <dbReference type="Proteomes" id="UP000626844"/>
    </source>
</evidence>
<feature type="transmembrane region" description="Helical" evidence="9">
    <location>
        <begin position="44"/>
        <end position="62"/>
    </location>
</feature>
<sequence>MSKVISYIENFILAITMLAMSVITFTNVISRYFFHYSLSFTEEITINLFVLLTFFGAAVGLRKNAHLGFSLLFEKANVISKKVLILFSTALISTVFFLLAYYGYDMMLFQMERKLITPSLGMQQWVFSMVLPIGSIFCLYRSIEVGVKEWKDLNKVEGMNS</sequence>
<protein>
    <submittedName>
        <fullName evidence="11">TRAP transporter small permease</fullName>
    </submittedName>
</protein>
<name>A0A926RVJ9_9BACI</name>
<keyword evidence="3" id="KW-1003">Cell membrane</keyword>
<evidence type="ECO:0000256" key="6">
    <source>
        <dbReference type="ARBA" id="ARBA00022989"/>
    </source>
</evidence>
<dbReference type="EMBL" id="JACXAI010000002">
    <property type="protein sequence ID" value="MBD1378931.1"/>
    <property type="molecule type" value="Genomic_DNA"/>
</dbReference>
<feature type="transmembrane region" description="Helical" evidence="9">
    <location>
        <begin position="12"/>
        <end position="32"/>
    </location>
</feature>
<evidence type="ECO:0000256" key="8">
    <source>
        <dbReference type="ARBA" id="ARBA00038436"/>
    </source>
</evidence>
<comment type="subcellular location">
    <subcellularLocation>
        <location evidence="1">Cell inner membrane</location>
        <topology evidence="1">Multi-pass membrane protein</topology>
    </subcellularLocation>
</comment>
<evidence type="ECO:0000256" key="3">
    <source>
        <dbReference type="ARBA" id="ARBA00022475"/>
    </source>
</evidence>
<proteinExistence type="inferred from homology"/>
<feature type="domain" description="Tripartite ATP-independent periplasmic transporters DctQ component" evidence="10">
    <location>
        <begin position="20"/>
        <end position="147"/>
    </location>
</feature>
<evidence type="ECO:0000256" key="5">
    <source>
        <dbReference type="ARBA" id="ARBA00022692"/>
    </source>
</evidence>
<accession>A0A926RVJ9</accession>
<evidence type="ECO:0000256" key="1">
    <source>
        <dbReference type="ARBA" id="ARBA00004429"/>
    </source>
</evidence>
<comment type="caution">
    <text evidence="11">The sequence shown here is derived from an EMBL/GenBank/DDBJ whole genome shotgun (WGS) entry which is preliminary data.</text>
</comment>
<dbReference type="PANTHER" id="PTHR35011">
    <property type="entry name" value="2,3-DIKETO-L-GULONATE TRAP TRANSPORTER SMALL PERMEASE PROTEIN YIAM"/>
    <property type="match status" value="1"/>
</dbReference>
<keyword evidence="6 9" id="KW-1133">Transmembrane helix</keyword>
<dbReference type="PANTHER" id="PTHR35011:SF2">
    <property type="entry name" value="2,3-DIKETO-L-GULONATE TRAP TRANSPORTER SMALL PERMEASE PROTEIN YIAM"/>
    <property type="match status" value="1"/>
</dbReference>
<reference evidence="11" key="1">
    <citation type="submission" date="2020-09" db="EMBL/GenBank/DDBJ databases">
        <title>A novel bacterium of genus Bacillus, isolated from South China Sea.</title>
        <authorList>
            <person name="Huang H."/>
            <person name="Mo K."/>
            <person name="Hu Y."/>
        </authorList>
    </citation>
    <scope>NUCLEOTIDE SEQUENCE</scope>
    <source>
        <strain evidence="11">IB182487</strain>
    </source>
</reference>
<evidence type="ECO:0000313" key="11">
    <source>
        <dbReference type="EMBL" id="MBD1378931.1"/>
    </source>
</evidence>
<organism evidence="11 12">
    <name type="scientific">Metabacillus arenae</name>
    <dbReference type="NCBI Taxonomy" id="2771434"/>
    <lineage>
        <taxon>Bacteria</taxon>
        <taxon>Bacillati</taxon>
        <taxon>Bacillota</taxon>
        <taxon>Bacilli</taxon>
        <taxon>Bacillales</taxon>
        <taxon>Bacillaceae</taxon>
        <taxon>Metabacillus</taxon>
    </lineage>
</organism>
<dbReference type="RefSeq" id="WP_191155124.1">
    <property type="nucleotide sequence ID" value="NZ_JACXAI010000002.1"/>
</dbReference>
<dbReference type="Proteomes" id="UP000626844">
    <property type="component" value="Unassembled WGS sequence"/>
</dbReference>
<keyword evidence="2" id="KW-0813">Transport</keyword>
<dbReference type="Pfam" id="PF04290">
    <property type="entry name" value="DctQ"/>
    <property type="match status" value="1"/>
</dbReference>
<dbReference type="GO" id="GO:0022857">
    <property type="term" value="F:transmembrane transporter activity"/>
    <property type="evidence" value="ECO:0007669"/>
    <property type="project" value="TreeGrafter"/>
</dbReference>
<dbReference type="GO" id="GO:0015740">
    <property type="term" value="P:C4-dicarboxylate transport"/>
    <property type="evidence" value="ECO:0007669"/>
    <property type="project" value="TreeGrafter"/>
</dbReference>
<keyword evidence="4" id="KW-0997">Cell inner membrane</keyword>
<dbReference type="GO" id="GO:0005886">
    <property type="term" value="C:plasma membrane"/>
    <property type="evidence" value="ECO:0007669"/>
    <property type="project" value="UniProtKB-SubCell"/>
</dbReference>
<evidence type="ECO:0000256" key="9">
    <source>
        <dbReference type="SAM" id="Phobius"/>
    </source>
</evidence>
<comment type="similarity">
    <text evidence="8">Belongs to the TRAP transporter small permease family.</text>
</comment>
<feature type="transmembrane region" description="Helical" evidence="9">
    <location>
        <begin position="124"/>
        <end position="143"/>
    </location>
</feature>
<evidence type="ECO:0000259" key="10">
    <source>
        <dbReference type="Pfam" id="PF04290"/>
    </source>
</evidence>
<keyword evidence="7 9" id="KW-0472">Membrane</keyword>
<evidence type="ECO:0000256" key="7">
    <source>
        <dbReference type="ARBA" id="ARBA00023136"/>
    </source>
</evidence>
<keyword evidence="5 9" id="KW-0812">Transmembrane</keyword>
<feature type="transmembrane region" description="Helical" evidence="9">
    <location>
        <begin position="83"/>
        <end position="104"/>
    </location>
</feature>
<evidence type="ECO:0000256" key="4">
    <source>
        <dbReference type="ARBA" id="ARBA00022519"/>
    </source>
</evidence>
<evidence type="ECO:0000256" key="2">
    <source>
        <dbReference type="ARBA" id="ARBA00022448"/>
    </source>
</evidence>
<dbReference type="AlphaFoldDB" id="A0A926RVJ9"/>
<keyword evidence="12" id="KW-1185">Reference proteome</keyword>
<dbReference type="InterPro" id="IPR055348">
    <property type="entry name" value="DctQ"/>
</dbReference>
<dbReference type="InterPro" id="IPR007387">
    <property type="entry name" value="TRAP_DctQ"/>
</dbReference>